<dbReference type="PANTHER" id="PTHR43578">
    <property type="entry name" value="NADH-QUINONE OXIDOREDUCTASE SUBUNIT F"/>
    <property type="match status" value="1"/>
</dbReference>
<proteinExistence type="predicted"/>
<evidence type="ECO:0000256" key="2">
    <source>
        <dbReference type="ARBA" id="ARBA00023004"/>
    </source>
</evidence>
<dbReference type="GO" id="GO:0051536">
    <property type="term" value="F:iron-sulfur cluster binding"/>
    <property type="evidence" value="ECO:0007669"/>
    <property type="project" value="UniProtKB-KW"/>
</dbReference>
<organism evidence="4 5">
    <name type="scientific">Gehongia tenuis</name>
    <dbReference type="NCBI Taxonomy" id="2763655"/>
    <lineage>
        <taxon>Bacteria</taxon>
        <taxon>Bacillati</taxon>
        <taxon>Bacillota</taxon>
        <taxon>Clostridia</taxon>
        <taxon>Christensenellales</taxon>
        <taxon>Christensenellaceae</taxon>
        <taxon>Gehongia</taxon>
    </lineage>
</organism>
<keyword evidence="5" id="KW-1185">Reference proteome</keyword>
<dbReference type="CDD" id="cd02980">
    <property type="entry name" value="TRX_Fd_family"/>
    <property type="match status" value="1"/>
</dbReference>
<keyword evidence="1" id="KW-0479">Metal-binding</keyword>
<dbReference type="EMBL" id="JACRSR010000001">
    <property type="protein sequence ID" value="MBC8530740.1"/>
    <property type="molecule type" value="Genomic_DNA"/>
</dbReference>
<dbReference type="InterPro" id="IPR036249">
    <property type="entry name" value="Thioredoxin-like_sf"/>
</dbReference>
<keyword evidence="3" id="KW-0411">Iron-sulfur</keyword>
<accession>A0A926D1M7</accession>
<reference evidence="4" key="1">
    <citation type="submission" date="2020-08" db="EMBL/GenBank/DDBJ databases">
        <title>Genome public.</title>
        <authorList>
            <person name="Liu C."/>
            <person name="Sun Q."/>
        </authorList>
    </citation>
    <scope>NUCLEOTIDE SEQUENCE</scope>
    <source>
        <strain evidence="4">NSJ-53</strain>
    </source>
</reference>
<name>A0A926D1M7_9FIRM</name>
<evidence type="ECO:0000313" key="4">
    <source>
        <dbReference type="EMBL" id="MBC8530740.1"/>
    </source>
</evidence>
<dbReference type="PANTHER" id="PTHR43578:SF3">
    <property type="entry name" value="NADH-QUINONE OXIDOREDUCTASE SUBUNIT F"/>
    <property type="match status" value="1"/>
</dbReference>
<dbReference type="Proteomes" id="UP000623172">
    <property type="component" value="Unassembled WGS sequence"/>
</dbReference>
<dbReference type="SUPFAM" id="SSF52833">
    <property type="entry name" value="Thioredoxin-like"/>
    <property type="match status" value="1"/>
</dbReference>
<keyword evidence="2" id="KW-0408">Iron</keyword>
<sequence length="123" mass="13891">MKSIKELEEIRQRTLNNINLRKDRENGTRIVVGMATCGISAGARPVLMELVEEVKKRSLQDVTVSQTGCIGLCQYEPIVEVFKPGEEKCTYVHMTPEKARRVVAEHIVNNQPVHEYLIGNVKS</sequence>
<dbReference type="Gene3D" id="3.40.30.10">
    <property type="entry name" value="Glutaredoxin"/>
    <property type="match status" value="1"/>
</dbReference>
<evidence type="ECO:0000256" key="3">
    <source>
        <dbReference type="ARBA" id="ARBA00023014"/>
    </source>
</evidence>
<evidence type="ECO:0000313" key="5">
    <source>
        <dbReference type="Proteomes" id="UP000623172"/>
    </source>
</evidence>
<dbReference type="GO" id="GO:0046872">
    <property type="term" value="F:metal ion binding"/>
    <property type="evidence" value="ECO:0007669"/>
    <property type="project" value="UniProtKB-KW"/>
</dbReference>
<protein>
    <submittedName>
        <fullName evidence="4">(2Fe-2S) ferredoxin domain-containing protein</fullName>
    </submittedName>
</protein>
<dbReference type="AlphaFoldDB" id="A0A926D1M7"/>
<gene>
    <name evidence="4" type="ORF">H8696_02640</name>
</gene>
<comment type="caution">
    <text evidence="4">The sequence shown here is derived from an EMBL/GenBank/DDBJ whole genome shotgun (WGS) entry which is preliminary data.</text>
</comment>
<evidence type="ECO:0000256" key="1">
    <source>
        <dbReference type="ARBA" id="ARBA00022723"/>
    </source>
</evidence>